<organism evidence="1 2">
    <name type="scientific">Paenibacillus wenxiniae</name>
    <dbReference type="NCBI Taxonomy" id="1636843"/>
    <lineage>
        <taxon>Bacteria</taxon>
        <taxon>Bacillati</taxon>
        <taxon>Bacillota</taxon>
        <taxon>Bacilli</taxon>
        <taxon>Bacillales</taxon>
        <taxon>Paenibacillaceae</taxon>
        <taxon>Paenibacillus</taxon>
    </lineage>
</organism>
<dbReference type="Proteomes" id="UP001597233">
    <property type="component" value="Unassembled WGS sequence"/>
</dbReference>
<evidence type="ECO:0008006" key="3">
    <source>
        <dbReference type="Google" id="ProtNLM"/>
    </source>
</evidence>
<evidence type="ECO:0000313" key="2">
    <source>
        <dbReference type="Proteomes" id="UP001597233"/>
    </source>
</evidence>
<dbReference type="RefSeq" id="WP_347327179.1">
    <property type="nucleotide sequence ID" value="NZ_JBCGUH010000021.1"/>
</dbReference>
<proteinExistence type="predicted"/>
<gene>
    <name evidence="1" type="ORF">ACFSC9_11365</name>
</gene>
<accession>A0ABW4RK60</accession>
<comment type="caution">
    <text evidence="1">The sequence shown here is derived from an EMBL/GenBank/DDBJ whole genome shotgun (WGS) entry which is preliminary data.</text>
</comment>
<name>A0ABW4RK60_9BACL</name>
<dbReference type="EMBL" id="JBHUEH010000014">
    <property type="protein sequence ID" value="MFD1886124.1"/>
    <property type="molecule type" value="Genomic_DNA"/>
</dbReference>
<reference evidence="2" key="1">
    <citation type="journal article" date="2019" name="Int. J. Syst. Evol. Microbiol.">
        <title>The Global Catalogue of Microorganisms (GCM) 10K type strain sequencing project: providing services to taxonomists for standard genome sequencing and annotation.</title>
        <authorList>
            <consortium name="The Broad Institute Genomics Platform"/>
            <consortium name="The Broad Institute Genome Sequencing Center for Infectious Disease"/>
            <person name="Wu L."/>
            <person name="Ma J."/>
        </authorList>
    </citation>
    <scope>NUCLEOTIDE SEQUENCE [LARGE SCALE GENOMIC DNA]</scope>
    <source>
        <strain evidence="2">CCUG 54950</strain>
    </source>
</reference>
<evidence type="ECO:0000313" key="1">
    <source>
        <dbReference type="EMBL" id="MFD1886124.1"/>
    </source>
</evidence>
<keyword evidence="2" id="KW-1185">Reference proteome</keyword>
<protein>
    <recommendedName>
        <fullName evidence="3">DUF4179 domain-containing protein</fullName>
    </recommendedName>
</protein>
<sequence>MTSSGRDLTIEAVNTTGVVQFDIASATRGGTRRLMVSDNPETLNETNFPVTHGVLWHDVVRSHDGQVKHRIFGWHYNVLPNPVKIGITLENRANHGAVRLEDVKREYRIGGDEVNWITDIGGTISKAVLAGTMDQRTADQSLIKQQQSGQIESFIVPSGKLFGFVYDFTVKSTDSGEMQYTVRTVASRDTAYDLTLLKSEPLPLAAQAHPRGNWTFSETNAMTPVYTAGTERVIYPTAAKLKKDGSIPADQLFTAAASEQPQQSLDNRAQFGVIYNVTVPVHNPGSQNRTVQISLNPRGGSYGGAVKIGEDVYGVPLLRTNQQKAPVYVASVPPGTSTYSFSLMIAGASSTPLGLLVETLS</sequence>